<dbReference type="FunFam" id="2.60.40.10:FF:000107">
    <property type="entry name" value="Myosin, light chain kinase a"/>
    <property type="match status" value="1"/>
</dbReference>
<dbReference type="InterPro" id="IPR003599">
    <property type="entry name" value="Ig_sub"/>
</dbReference>
<reference evidence="3" key="1">
    <citation type="submission" date="2025-08" db="UniProtKB">
        <authorList>
            <consortium name="Ensembl"/>
        </authorList>
    </citation>
    <scope>IDENTIFICATION</scope>
</reference>
<accession>A0A8C6V675</accession>
<dbReference type="InterPro" id="IPR013098">
    <property type="entry name" value="Ig_I-set"/>
</dbReference>
<dbReference type="SUPFAM" id="SSF48726">
    <property type="entry name" value="Immunoglobulin"/>
    <property type="match status" value="2"/>
</dbReference>
<dbReference type="InterPro" id="IPR003598">
    <property type="entry name" value="Ig_sub2"/>
</dbReference>
<feature type="domain" description="Ig-like" evidence="2">
    <location>
        <begin position="106"/>
        <end position="194"/>
    </location>
</feature>
<protein>
    <recommendedName>
        <fullName evidence="2">Ig-like domain-containing protein</fullName>
    </recommendedName>
</protein>
<evidence type="ECO:0000313" key="3">
    <source>
        <dbReference type="Ensembl" id="ENSNMLP00000042928.1"/>
    </source>
</evidence>
<proteinExistence type="predicted"/>
<dbReference type="PANTHER" id="PTHR47633">
    <property type="entry name" value="IMMUNOGLOBULIN"/>
    <property type="match status" value="1"/>
</dbReference>
<dbReference type="InterPro" id="IPR036179">
    <property type="entry name" value="Ig-like_dom_sf"/>
</dbReference>
<dbReference type="Ensembl" id="ENSNMLT00000047670.1">
    <property type="protein sequence ID" value="ENSNMLP00000042928.1"/>
    <property type="gene ID" value="ENSNMLG00000026122.1"/>
</dbReference>
<dbReference type="SMART" id="SM00409">
    <property type="entry name" value="IG"/>
    <property type="match status" value="2"/>
</dbReference>
<feature type="domain" description="Ig-like" evidence="2">
    <location>
        <begin position="13"/>
        <end position="101"/>
    </location>
</feature>
<dbReference type="InterPro" id="IPR007110">
    <property type="entry name" value="Ig-like_dom"/>
</dbReference>
<keyword evidence="1" id="KW-0393">Immunoglobulin domain</keyword>
<dbReference type="SMART" id="SM00408">
    <property type="entry name" value="IGc2"/>
    <property type="match status" value="2"/>
</dbReference>
<dbReference type="PROSITE" id="PS50835">
    <property type="entry name" value="IG_LIKE"/>
    <property type="match status" value="2"/>
</dbReference>
<dbReference type="GO" id="GO:0055013">
    <property type="term" value="P:cardiac muscle cell development"/>
    <property type="evidence" value="ECO:0007669"/>
    <property type="project" value="UniProtKB-ARBA"/>
</dbReference>
<dbReference type="InterPro" id="IPR013783">
    <property type="entry name" value="Ig-like_fold"/>
</dbReference>
<sequence>MTQQNKTSLLIPPSFVRKLRDVPLVAGSLAELECKVSGSAPLTVAWSRDGHELKAGPACEISLSENSCRLRLRSVSAAEAGKYTCKASNAAGSSETAACVTVTEGPHFPEPLRPLQVTVGKTAQMSCRVQGTPDIAVSWFCGAGALRPSERCRMDFKNGLATLTLTQTGPEDRGEYTLRAENRVGQSQCSATLSVQGELSFLPLWFLYKLYFQYKALNHRLLETLQLKQNHFL</sequence>
<dbReference type="Pfam" id="PF07679">
    <property type="entry name" value="I-set"/>
    <property type="match status" value="2"/>
</dbReference>
<dbReference type="Gene3D" id="2.60.40.10">
    <property type="entry name" value="Immunoglobulins"/>
    <property type="match status" value="2"/>
</dbReference>
<organism evidence="3 4">
    <name type="scientific">Neogobius melanostomus</name>
    <name type="common">round goby</name>
    <dbReference type="NCBI Taxonomy" id="47308"/>
    <lineage>
        <taxon>Eukaryota</taxon>
        <taxon>Metazoa</taxon>
        <taxon>Chordata</taxon>
        <taxon>Craniata</taxon>
        <taxon>Vertebrata</taxon>
        <taxon>Euteleostomi</taxon>
        <taxon>Actinopterygii</taxon>
        <taxon>Neopterygii</taxon>
        <taxon>Teleostei</taxon>
        <taxon>Neoteleostei</taxon>
        <taxon>Acanthomorphata</taxon>
        <taxon>Gobiaria</taxon>
        <taxon>Gobiiformes</taxon>
        <taxon>Gobioidei</taxon>
        <taxon>Gobiidae</taxon>
        <taxon>Benthophilinae</taxon>
        <taxon>Neogobiini</taxon>
        <taxon>Neogobius</taxon>
    </lineage>
</organism>
<evidence type="ECO:0000313" key="4">
    <source>
        <dbReference type="Proteomes" id="UP000694523"/>
    </source>
</evidence>
<reference evidence="3" key="2">
    <citation type="submission" date="2025-09" db="UniProtKB">
        <authorList>
            <consortium name="Ensembl"/>
        </authorList>
    </citation>
    <scope>IDENTIFICATION</scope>
</reference>
<evidence type="ECO:0000259" key="2">
    <source>
        <dbReference type="PROSITE" id="PS50835"/>
    </source>
</evidence>
<dbReference type="Proteomes" id="UP000694523">
    <property type="component" value="Unplaced"/>
</dbReference>
<name>A0A8C6V675_9GOBI</name>
<evidence type="ECO:0000256" key="1">
    <source>
        <dbReference type="ARBA" id="ARBA00023319"/>
    </source>
</evidence>
<keyword evidence="4" id="KW-1185">Reference proteome</keyword>
<dbReference type="GO" id="GO:0003007">
    <property type="term" value="P:heart morphogenesis"/>
    <property type="evidence" value="ECO:0007669"/>
    <property type="project" value="UniProtKB-ARBA"/>
</dbReference>
<dbReference type="FunFam" id="2.60.40.10:FF:000022">
    <property type="entry name" value="Cardiac titin"/>
    <property type="match status" value="1"/>
</dbReference>
<dbReference type="AlphaFoldDB" id="A0A8C6V675"/>